<feature type="compositionally biased region" description="Basic and acidic residues" evidence="1">
    <location>
        <begin position="45"/>
        <end position="54"/>
    </location>
</feature>
<gene>
    <name evidence="2" type="ORF">HAX54_001224</name>
</gene>
<name>A0ABS8WT08_DATST</name>
<keyword evidence="3" id="KW-1185">Reference proteome</keyword>
<proteinExistence type="predicted"/>
<dbReference type="EMBL" id="JACEIK010010447">
    <property type="protein sequence ID" value="MCE3215193.1"/>
    <property type="molecule type" value="Genomic_DNA"/>
</dbReference>
<organism evidence="2 3">
    <name type="scientific">Datura stramonium</name>
    <name type="common">Jimsonweed</name>
    <name type="synonym">Common thornapple</name>
    <dbReference type="NCBI Taxonomy" id="4076"/>
    <lineage>
        <taxon>Eukaryota</taxon>
        <taxon>Viridiplantae</taxon>
        <taxon>Streptophyta</taxon>
        <taxon>Embryophyta</taxon>
        <taxon>Tracheophyta</taxon>
        <taxon>Spermatophyta</taxon>
        <taxon>Magnoliopsida</taxon>
        <taxon>eudicotyledons</taxon>
        <taxon>Gunneridae</taxon>
        <taxon>Pentapetalae</taxon>
        <taxon>asterids</taxon>
        <taxon>lamiids</taxon>
        <taxon>Solanales</taxon>
        <taxon>Solanaceae</taxon>
        <taxon>Solanoideae</taxon>
        <taxon>Datureae</taxon>
        <taxon>Datura</taxon>
    </lineage>
</organism>
<dbReference type="Proteomes" id="UP000823775">
    <property type="component" value="Unassembled WGS sequence"/>
</dbReference>
<feature type="region of interest" description="Disordered" evidence="1">
    <location>
        <begin position="43"/>
        <end position="70"/>
    </location>
</feature>
<evidence type="ECO:0000256" key="1">
    <source>
        <dbReference type="SAM" id="MobiDB-lite"/>
    </source>
</evidence>
<feature type="region of interest" description="Disordered" evidence="1">
    <location>
        <begin position="89"/>
        <end position="117"/>
    </location>
</feature>
<accession>A0ABS8WT08</accession>
<reference evidence="2 3" key="1">
    <citation type="journal article" date="2021" name="BMC Genomics">
        <title>Datura genome reveals duplications of psychoactive alkaloid biosynthetic genes and high mutation rate following tissue culture.</title>
        <authorList>
            <person name="Rajewski A."/>
            <person name="Carter-House D."/>
            <person name="Stajich J."/>
            <person name="Litt A."/>
        </authorList>
    </citation>
    <scope>NUCLEOTIDE SEQUENCE [LARGE SCALE GENOMIC DNA]</scope>
    <source>
        <strain evidence="2">AR-01</strain>
    </source>
</reference>
<evidence type="ECO:0000313" key="2">
    <source>
        <dbReference type="EMBL" id="MCE3215193.1"/>
    </source>
</evidence>
<sequence length="122" mass="13594">MALRLLVEFSGMAPLLPTGWCASKGRREGVVVVFRVVMDGVNGNPREDDGEGRRMSWGVGSPVAMQRQDEGDERSVICWWRLWRPEEKGREGGGQVARGEFKKKRGREGGARGLGRGKMKCF</sequence>
<comment type="caution">
    <text evidence="2">The sequence shown here is derived from an EMBL/GenBank/DDBJ whole genome shotgun (WGS) entry which is preliminary data.</text>
</comment>
<evidence type="ECO:0000313" key="3">
    <source>
        <dbReference type="Proteomes" id="UP000823775"/>
    </source>
</evidence>
<protein>
    <submittedName>
        <fullName evidence="2">Uncharacterized protein</fullName>
    </submittedName>
</protein>